<feature type="transmembrane region" description="Helical" evidence="6">
    <location>
        <begin position="52"/>
        <end position="71"/>
    </location>
</feature>
<organism evidence="7 8">
    <name type="scientific">Pyrus ussuriensis x Pyrus communis</name>
    <dbReference type="NCBI Taxonomy" id="2448454"/>
    <lineage>
        <taxon>Eukaryota</taxon>
        <taxon>Viridiplantae</taxon>
        <taxon>Streptophyta</taxon>
        <taxon>Embryophyta</taxon>
        <taxon>Tracheophyta</taxon>
        <taxon>Spermatophyta</taxon>
        <taxon>Magnoliopsida</taxon>
        <taxon>eudicotyledons</taxon>
        <taxon>Gunneridae</taxon>
        <taxon>Pentapetalae</taxon>
        <taxon>rosids</taxon>
        <taxon>fabids</taxon>
        <taxon>Rosales</taxon>
        <taxon>Rosaceae</taxon>
        <taxon>Amygdaloideae</taxon>
        <taxon>Maleae</taxon>
        <taxon>Pyrus</taxon>
    </lineage>
</organism>
<evidence type="ECO:0000256" key="4">
    <source>
        <dbReference type="ARBA" id="ARBA00022989"/>
    </source>
</evidence>
<keyword evidence="3 6" id="KW-0812">Transmembrane</keyword>
<comment type="similarity">
    <text evidence="2">Belongs to the TMEM45 family.</text>
</comment>
<evidence type="ECO:0000256" key="5">
    <source>
        <dbReference type="ARBA" id="ARBA00023136"/>
    </source>
</evidence>
<dbReference type="InterPro" id="IPR006904">
    <property type="entry name" value="DUF716"/>
</dbReference>
<reference evidence="7 8" key="1">
    <citation type="submission" date="2019-09" db="EMBL/GenBank/DDBJ databases">
        <authorList>
            <person name="Ou C."/>
        </authorList>
    </citation>
    <scope>NUCLEOTIDE SEQUENCE [LARGE SCALE GENOMIC DNA]</scope>
    <source>
        <strain evidence="7">S2</strain>
        <tissue evidence="7">Leaf</tissue>
    </source>
</reference>
<evidence type="ECO:0008006" key="9">
    <source>
        <dbReference type="Google" id="ProtNLM"/>
    </source>
</evidence>
<dbReference type="PANTHER" id="PTHR46285">
    <property type="entry name" value="PROTEINASE INHIBITOR I4, SERPIN (DUF716)-RELATED"/>
    <property type="match status" value="1"/>
</dbReference>
<feature type="transmembrane region" description="Helical" evidence="6">
    <location>
        <begin position="113"/>
        <end position="134"/>
    </location>
</feature>
<keyword evidence="5 6" id="KW-0472">Membrane</keyword>
<feature type="transmembrane region" description="Helical" evidence="6">
    <location>
        <begin position="165"/>
        <end position="184"/>
    </location>
</feature>
<comment type="caution">
    <text evidence="7">The sequence shown here is derived from an EMBL/GenBank/DDBJ whole genome shotgun (WGS) entry which is preliminary data.</text>
</comment>
<dbReference type="Pfam" id="PF04819">
    <property type="entry name" value="DUF716"/>
    <property type="match status" value="1"/>
</dbReference>
<feature type="transmembrane region" description="Helical" evidence="6">
    <location>
        <begin position="141"/>
        <end position="159"/>
    </location>
</feature>
<evidence type="ECO:0000313" key="7">
    <source>
        <dbReference type="EMBL" id="KAB2634790.1"/>
    </source>
</evidence>
<dbReference type="PANTHER" id="PTHR46285:SF13">
    <property type="entry name" value="OS02G0167775 PROTEIN"/>
    <property type="match status" value="1"/>
</dbReference>
<evidence type="ECO:0000256" key="6">
    <source>
        <dbReference type="SAM" id="Phobius"/>
    </source>
</evidence>
<dbReference type="Proteomes" id="UP000327157">
    <property type="component" value="Unassembled WGS sequence"/>
</dbReference>
<keyword evidence="4 6" id="KW-1133">Transmembrane helix</keyword>
<comment type="subcellular location">
    <subcellularLocation>
        <location evidence="1">Membrane</location>
        <topology evidence="1">Multi-pass membrane protein</topology>
    </subcellularLocation>
</comment>
<dbReference type="OrthoDB" id="551896at2759"/>
<dbReference type="AlphaFoldDB" id="A0A5N5IAR0"/>
<protein>
    <recommendedName>
        <fullName evidence="9">Transmembrane protein 45B-like</fullName>
    </recommendedName>
</protein>
<sequence>MGTFYPFNSPLSKLKHLELIFILSFSVLAILMQVIDFPFLHFSFKLHNLEHATMFLHLIVFAAFMLCAELIHSFHTLSARTKLEISFIASVFCQELFLLHFHSADHVGLEGHYHWLLQLIVFASVMAAVAATCFRTNLPAALVLSISVVFQGCWFMNMGFMLWQFSWILCGILIFTGCTCLKFAGKCIPRELSIEYEQLQSRGADVPIAINDFKEAHP</sequence>
<gene>
    <name evidence="7" type="ORF">D8674_038210</name>
</gene>
<dbReference type="GO" id="GO:0016020">
    <property type="term" value="C:membrane"/>
    <property type="evidence" value="ECO:0007669"/>
    <property type="project" value="UniProtKB-SubCell"/>
</dbReference>
<name>A0A5N5IAR0_9ROSA</name>
<keyword evidence="8" id="KW-1185">Reference proteome</keyword>
<feature type="transmembrane region" description="Helical" evidence="6">
    <location>
        <begin position="20"/>
        <end position="40"/>
    </location>
</feature>
<evidence type="ECO:0000313" key="8">
    <source>
        <dbReference type="Proteomes" id="UP000327157"/>
    </source>
</evidence>
<evidence type="ECO:0000256" key="2">
    <source>
        <dbReference type="ARBA" id="ARBA00006948"/>
    </source>
</evidence>
<evidence type="ECO:0000256" key="1">
    <source>
        <dbReference type="ARBA" id="ARBA00004141"/>
    </source>
</evidence>
<evidence type="ECO:0000256" key="3">
    <source>
        <dbReference type="ARBA" id="ARBA00022692"/>
    </source>
</evidence>
<accession>A0A5N5IAR0</accession>
<reference evidence="7 8" key="2">
    <citation type="submission" date="2019-11" db="EMBL/GenBank/DDBJ databases">
        <title>A de novo genome assembly of a pear dwarfing rootstock.</title>
        <authorList>
            <person name="Wang F."/>
            <person name="Wang J."/>
            <person name="Li S."/>
            <person name="Zhang Y."/>
            <person name="Fang M."/>
            <person name="Ma L."/>
            <person name="Zhao Y."/>
            <person name="Jiang S."/>
        </authorList>
    </citation>
    <scope>NUCLEOTIDE SEQUENCE [LARGE SCALE GENOMIC DNA]</scope>
    <source>
        <strain evidence="7">S2</strain>
        <tissue evidence="7">Leaf</tissue>
    </source>
</reference>
<proteinExistence type="inferred from homology"/>
<dbReference type="EMBL" id="SMOL01000027">
    <property type="protein sequence ID" value="KAB2634790.1"/>
    <property type="molecule type" value="Genomic_DNA"/>
</dbReference>